<keyword evidence="2" id="KW-1185">Reference proteome</keyword>
<organism evidence="1 2">
    <name type="scientific">Holothuria leucospilota</name>
    <name type="common">Black long sea cucumber</name>
    <name type="synonym">Mertensiothuria leucospilota</name>
    <dbReference type="NCBI Taxonomy" id="206669"/>
    <lineage>
        <taxon>Eukaryota</taxon>
        <taxon>Metazoa</taxon>
        <taxon>Echinodermata</taxon>
        <taxon>Eleutherozoa</taxon>
        <taxon>Echinozoa</taxon>
        <taxon>Holothuroidea</taxon>
        <taxon>Aspidochirotacea</taxon>
        <taxon>Aspidochirotida</taxon>
        <taxon>Holothuriidae</taxon>
        <taxon>Holothuria</taxon>
    </lineage>
</organism>
<protein>
    <submittedName>
        <fullName evidence="1">Uncharacterized protein</fullName>
    </submittedName>
</protein>
<gene>
    <name evidence="1" type="ORF">HOLleu_43286</name>
</gene>
<dbReference type="AlphaFoldDB" id="A0A9Q0YH65"/>
<dbReference type="Proteomes" id="UP001152320">
    <property type="component" value="Unassembled WGS sequence"/>
</dbReference>
<evidence type="ECO:0000313" key="2">
    <source>
        <dbReference type="Proteomes" id="UP001152320"/>
    </source>
</evidence>
<evidence type="ECO:0000313" key="1">
    <source>
        <dbReference type="EMBL" id="KAJ8018631.1"/>
    </source>
</evidence>
<dbReference type="OrthoDB" id="6139982at2759"/>
<proteinExistence type="predicted"/>
<comment type="caution">
    <text evidence="1">The sequence shown here is derived from an EMBL/GenBank/DDBJ whole genome shotgun (WGS) entry which is preliminary data.</text>
</comment>
<dbReference type="EMBL" id="JAIZAY010000258">
    <property type="protein sequence ID" value="KAJ8018631.1"/>
    <property type="molecule type" value="Genomic_DNA"/>
</dbReference>
<reference evidence="1" key="1">
    <citation type="submission" date="2021-10" db="EMBL/GenBank/DDBJ databases">
        <title>Tropical sea cucumber genome reveals ecological adaptation and Cuvierian tubules defense mechanism.</title>
        <authorList>
            <person name="Chen T."/>
        </authorList>
    </citation>
    <scope>NUCLEOTIDE SEQUENCE</scope>
    <source>
        <strain evidence="1">Nanhai2018</strain>
        <tissue evidence="1">Muscle</tissue>
    </source>
</reference>
<name>A0A9Q0YH65_HOLLE</name>
<accession>A0A9Q0YH65</accession>
<sequence length="54" mass="6026">MLVCTETTGLAVCKATPRQTENIKKEICKIFANNNLKIEIDANKKIVNFLDVTS</sequence>